<dbReference type="Pfam" id="PF00535">
    <property type="entry name" value="Glycos_transf_2"/>
    <property type="match status" value="1"/>
</dbReference>
<dbReference type="Gene3D" id="3.90.550.10">
    <property type="entry name" value="Spore Coat Polysaccharide Biosynthesis Protein SpsA, Chain A"/>
    <property type="match status" value="1"/>
</dbReference>
<keyword evidence="3" id="KW-1185">Reference proteome</keyword>
<dbReference type="Proteomes" id="UP001596025">
    <property type="component" value="Unassembled WGS sequence"/>
</dbReference>
<protein>
    <submittedName>
        <fullName evidence="2">Glycosyltransferase family 2 protein</fullName>
        <ecNumber evidence="2">2.4.-.-</ecNumber>
    </submittedName>
</protein>
<feature type="domain" description="Glycosyltransferase 2-like" evidence="1">
    <location>
        <begin position="82"/>
        <end position="252"/>
    </location>
</feature>
<accession>A0ABV9LKA4</accession>
<reference evidence="3" key="1">
    <citation type="journal article" date="2019" name="Int. J. Syst. Evol. Microbiol.">
        <title>The Global Catalogue of Microorganisms (GCM) 10K type strain sequencing project: providing services to taxonomists for standard genome sequencing and annotation.</title>
        <authorList>
            <consortium name="The Broad Institute Genomics Platform"/>
            <consortium name="The Broad Institute Genome Sequencing Center for Infectious Disease"/>
            <person name="Wu L."/>
            <person name="Ma J."/>
        </authorList>
    </citation>
    <scope>NUCLEOTIDE SEQUENCE [LARGE SCALE GENOMIC DNA]</scope>
    <source>
        <strain evidence="3">CCUG 62763</strain>
    </source>
</reference>
<dbReference type="EC" id="2.4.-.-" evidence="2"/>
<dbReference type="RefSeq" id="WP_387988535.1">
    <property type="nucleotide sequence ID" value="NZ_JBHSGR010000009.1"/>
</dbReference>
<keyword evidence="2" id="KW-0808">Transferase</keyword>
<dbReference type="SUPFAM" id="SSF53448">
    <property type="entry name" value="Nucleotide-diphospho-sugar transferases"/>
    <property type="match status" value="1"/>
</dbReference>
<evidence type="ECO:0000313" key="3">
    <source>
        <dbReference type="Proteomes" id="UP001596025"/>
    </source>
</evidence>
<dbReference type="PANTHER" id="PTHR43685">
    <property type="entry name" value="GLYCOSYLTRANSFERASE"/>
    <property type="match status" value="1"/>
</dbReference>
<proteinExistence type="predicted"/>
<name>A0ABV9LKA4_9ACTN</name>
<dbReference type="EMBL" id="JBHSGR010000009">
    <property type="protein sequence ID" value="MFC4693817.1"/>
    <property type="molecule type" value="Genomic_DNA"/>
</dbReference>
<evidence type="ECO:0000313" key="2">
    <source>
        <dbReference type="EMBL" id="MFC4693817.1"/>
    </source>
</evidence>
<dbReference type="InterPro" id="IPR050834">
    <property type="entry name" value="Glycosyltransf_2"/>
</dbReference>
<comment type="caution">
    <text evidence="2">The sequence shown here is derived from an EMBL/GenBank/DDBJ whole genome shotgun (WGS) entry which is preliminary data.</text>
</comment>
<keyword evidence="2" id="KW-0328">Glycosyltransferase</keyword>
<gene>
    <name evidence="2" type="ORF">ACFO3M_10515</name>
</gene>
<organism evidence="2 3">
    <name type="scientific">Geodermatophilus arenarius</name>
    <dbReference type="NCBI Taxonomy" id="1137990"/>
    <lineage>
        <taxon>Bacteria</taxon>
        <taxon>Bacillati</taxon>
        <taxon>Actinomycetota</taxon>
        <taxon>Actinomycetes</taxon>
        <taxon>Geodermatophilales</taxon>
        <taxon>Geodermatophilaceae</taxon>
        <taxon>Geodermatophilus</taxon>
    </lineage>
</organism>
<dbReference type="InterPro" id="IPR001173">
    <property type="entry name" value="Glyco_trans_2-like"/>
</dbReference>
<dbReference type="InterPro" id="IPR029044">
    <property type="entry name" value="Nucleotide-diphossugar_trans"/>
</dbReference>
<sequence>MTEAQGPPYARVVHVDVDATPRPTTGLPSGTRALVVLWAGDRPIGQVLVGPDEDGDAALQRALASPRPEPSAVAGATPATCTVVICTRDRPGDLERCLTSLPRQTRPPDEVIVVDNASRGTATREVAERAGVRYVREDRPGLDVARNTGLLAAGSEVVAYTDDDTELHPRWLEHLVAAFDRDDVLGVTGLVLPAVLDSEAQWEFETRWGFGKGFSRVDFGPEFHRRTRAYGMPAWDVGAGANMAFRRSVVDAVGLFDERLDVGAAGCSGDSEYWYRIVAAGWTCRYEPSAVVFHHHRREMPAFRSQVFHYMRGHVAALLVQYERTREVGNLRRAFLHLPVWYLRGLAVRLLRPAKASPTWVQEVLGSASGVAYYLWATFLRRLVPGARRPGA</sequence>
<evidence type="ECO:0000259" key="1">
    <source>
        <dbReference type="Pfam" id="PF00535"/>
    </source>
</evidence>
<dbReference type="PANTHER" id="PTHR43685:SF2">
    <property type="entry name" value="GLYCOSYLTRANSFERASE 2-LIKE DOMAIN-CONTAINING PROTEIN"/>
    <property type="match status" value="1"/>
</dbReference>
<dbReference type="GO" id="GO:0016757">
    <property type="term" value="F:glycosyltransferase activity"/>
    <property type="evidence" value="ECO:0007669"/>
    <property type="project" value="UniProtKB-KW"/>
</dbReference>